<evidence type="ECO:0000256" key="3">
    <source>
        <dbReference type="ARBA" id="ARBA00022448"/>
    </source>
</evidence>
<dbReference type="InterPro" id="IPR058627">
    <property type="entry name" value="MdtA-like_C"/>
</dbReference>
<dbReference type="Proteomes" id="UP000076848">
    <property type="component" value="Unassembled WGS sequence"/>
</dbReference>
<feature type="region of interest" description="Disordered" evidence="6">
    <location>
        <begin position="241"/>
        <end position="271"/>
    </location>
</feature>
<dbReference type="OrthoDB" id="9784484at2"/>
<dbReference type="GO" id="GO:1990281">
    <property type="term" value="C:efflux pump complex"/>
    <property type="evidence" value="ECO:0007669"/>
    <property type="project" value="TreeGrafter"/>
</dbReference>
<evidence type="ECO:0000256" key="6">
    <source>
        <dbReference type="SAM" id="MobiDB-lite"/>
    </source>
</evidence>
<evidence type="ECO:0000313" key="9">
    <source>
        <dbReference type="EMBL" id="SAI65652.1"/>
    </source>
</evidence>
<dbReference type="GO" id="GO:1990961">
    <property type="term" value="P:xenobiotic detoxification by transmembrane export across the plasma membrane"/>
    <property type="evidence" value="ECO:0007669"/>
    <property type="project" value="InterPro"/>
</dbReference>
<dbReference type="SUPFAM" id="SSF111369">
    <property type="entry name" value="HlyD-like secretion proteins"/>
    <property type="match status" value="1"/>
</dbReference>
<sequence length="386" mass="41070">MAAGLAAMLLWPRPAPPQLATSPVTRADIEDAVVATGTIKPSNLVSVGAQVSGRIESLKVALGDRVKAGDLIAEIDSRTQVNTLQSAQANLENARALRDVQTANLRQYEQEYKRQRIMLAAQASAQADYDTALANLRSTQAQIRALDASIKVQQTSVSTAQTNLGYTRITAPIDGTVLAVVSRQGQTVNANQTTPTIVMLGAVSTMTVYAEISEADVVKVAEGQEVYFTILGNTKKRYRSTLRRIEPAPESITDEDTSSTSKSSSSSSTSSTAIYYNGVFDVDNSANELRTYMTAEVHVVLGRAANALVIPASALSAQRDDGTASVQVQGRDGRPETRRIETGINNRASVQVLSGLREGERVVVGQAGAAPAVPQNNRRGPPPMGF</sequence>
<evidence type="ECO:0000313" key="10">
    <source>
        <dbReference type="Proteomes" id="UP000076848"/>
    </source>
</evidence>
<dbReference type="Pfam" id="PF25967">
    <property type="entry name" value="RND-MFP_C"/>
    <property type="match status" value="1"/>
</dbReference>
<evidence type="ECO:0000256" key="4">
    <source>
        <dbReference type="ARBA" id="ARBA00023054"/>
    </source>
</evidence>
<keyword evidence="3" id="KW-0813">Transport</keyword>
<dbReference type="Gene3D" id="2.40.50.100">
    <property type="match status" value="1"/>
</dbReference>
<feature type="domain" description="Multidrug resistance protein MdtA-like C-terminal permuted SH3" evidence="8">
    <location>
        <begin position="306"/>
        <end position="367"/>
    </location>
</feature>
<accession>A0A157S5G6</accession>
<comment type="similarity">
    <text evidence="2">Belongs to the membrane fusion protein (MFP) (TC 8.A.1) family.</text>
</comment>
<dbReference type="EMBL" id="FKIF01000001">
    <property type="protein sequence ID" value="SAI65652.1"/>
    <property type="molecule type" value="Genomic_DNA"/>
</dbReference>
<keyword evidence="10" id="KW-1185">Reference proteome</keyword>
<evidence type="ECO:0000256" key="1">
    <source>
        <dbReference type="ARBA" id="ARBA00004196"/>
    </source>
</evidence>
<name>A0A157S5G6_9BORD</name>
<dbReference type="Gene3D" id="2.40.420.20">
    <property type="match status" value="1"/>
</dbReference>
<dbReference type="Pfam" id="PF25917">
    <property type="entry name" value="BSH_RND"/>
    <property type="match status" value="1"/>
</dbReference>
<feature type="compositionally biased region" description="Low complexity" evidence="6">
    <location>
        <begin position="258"/>
        <end position="271"/>
    </location>
</feature>
<dbReference type="InterPro" id="IPR006143">
    <property type="entry name" value="RND_pump_MFP"/>
</dbReference>
<evidence type="ECO:0000256" key="5">
    <source>
        <dbReference type="SAM" id="Coils"/>
    </source>
</evidence>
<dbReference type="GO" id="GO:0019898">
    <property type="term" value="C:extrinsic component of membrane"/>
    <property type="evidence" value="ECO:0007669"/>
    <property type="project" value="InterPro"/>
</dbReference>
<dbReference type="PANTHER" id="PTHR30469:SF33">
    <property type="entry name" value="SLR1207 PROTEIN"/>
    <property type="match status" value="1"/>
</dbReference>
<comment type="subcellular location">
    <subcellularLocation>
        <location evidence="1">Cell envelope</location>
    </subcellularLocation>
</comment>
<dbReference type="NCBIfam" id="TIGR01730">
    <property type="entry name" value="RND_mfp"/>
    <property type="match status" value="1"/>
</dbReference>
<organism evidence="9 10">
    <name type="scientific">Bordetella ansorpii</name>
    <dbReference type="NCBI Taxonomy" id="288768"/>
    <lineage>
        <taxon>Bacteria</taxon>
        <taxon>Pseudomonadati</taxon>
        <taxon>Pseudomonadota</taxon>
        <taxon>Betaproteobacteria</taxon>
        <taxon>Burkholderiales</taxon>
        <taxon>Alcaligenaceae</taxon>
        <taxon>Bordetella</taxon>
    </lineage>
</organism>
<evidence type="ECO:0000259" key="7">
    <source>
        <dbReference type="Pfam" id="PF25917"/>
    </source>
</evidence>
<evidence type="ECO:0000256" key="2">
    <source>
        <dbReference type="ARBA" id="ARBA00009477"/>
    </source>
</evidence>
<dbReference type="Gene3D" id="6.10.140.1990">
    <property type="match status" value="1"/>
</dbReference>
<feature type="domain" description="Multidrug resistance protein MdtA-like barrel-sandwich hybrid" evidence="7">
    <location>
        <begin position="44"/>
        <end position="199"/>
    </location>
</feature>
<dbReference type="AlphaFoldDB" id="A0A157S5G6"/>
<protein>
    <submittedName>
        <fullName evidence="9">HlyD family secretion protein</fullName>
    </submittedName>
</protein>
<dbReference type="PANTHER" id="PTHR30469">
    <property type="entry name" value="MULTIDRUG RESISTANCE PROTEIN MDTA"/>
    <property type="match status" value="1"/>
</dbReference>
<dbReference type="GO" id="GO:0015562">
    <property type="term" value="F:efflux transmembrane transporter activity"/>
    <property type="evidence" value="ECO:0007669"/>
    <property type="project" value="TreeGrafter"/>
</dbReference>
<dbReference type="InterPro" id="IPR058625">
    <property type="entry name" value="MdtA-like_BSH"/>
</dbReference>
<dbReference type="Gene3D" id="2.40.30.170">
    <property type="match status" value="1"/>
</dbReference>
<evidence type="ECO:0000259" key="8">
    <source>
        <dbReference type="Pfam" id="PF25967"/>
    </source>
</evidence>
<keyword evidence="4 5" id="KW-0175">Coiled coil</keyword>
<gene>
    <name evidence="9" type="primary">macA_1</name>
    <name evidence="9" type="ORF">SAMEA3906486_00398</name>
</gene>
<dbReference type="GO" id="GO:1990195">
    <property type="term" value="C:macrolide transmembrane transporter complex"/>
    <property type="evidence" value="ECO:0007669"/>
    <property type="project" value="InterPro"/>
</dbReference>
<dbReference type="GO" id="GO:0030313">
    <property type="term" value="C:cell envelope"/>
    <property type="evidence" value="ECO:0007669"/>
    <property type="project" value="UniProtKB-SubCell"/>
</dbReference>
<reference evidence="9 10" key="1">
    <citation type="submission" date="2016-04" db="EMBL/GenBank/DDBJ databases">
        <authorList>
            <consortium name="Pathogen Informatics"/>
        </authorList>
    </citation>
    <scope>NUCLEOTIDE SEQUENCE [LARGE SCALE GENOMIC DNA]</scope>
    <source>
        <strain evidence="9 10">H050680373</strain>
    </source>
</reference>
<proteinExistence type="inferred from homology"/>
<dbReference type="STRING" id="288768.SAMEA3906486_00398"/>
<feature type="region of interest" description="Disordered" evidence="6">
    <location>
        <begin position="367"/>
        <end position="386"/>
    </location>
</feature>
<dbReference type="InterPro" id="IPR030190">
    <property type="entry name" value="MacA_alpha-hairpin_sf"/>
</dbReference>
<feature type="coiled-coil region" evidence="5">
    <location>
        <begin position="84"/>
        <end position="111"/>
    </location>
</feature>